<accession>A0AAJ2N602</accession>
<dbReference type="Proteomes" id="UP001250538">
    <property type="component" value="Unassembled WGS sequence"/>
</dbReference>
<dbReference type="GO" id="GO:0046872">
    <property type="term" value="F:metal ion binding"/>
    <property type="evidence" value="ECO:0007669"/>
    <property type="project" value="UniProtKB-KW"/>
</dbReference>
<reference evidence="7" key="1">
    <citation type="submission" date="2023-09" db="EMBL/GenBank/DDBJ databases">
        <title>Paenibacillus sp. chi10 Genome sequencing and assembly.</title>
        <authorList>
            <person name="Kim I."/>
        </authorList>
    </citation>
    <scope>NUCLEOTIDE SEQUENCE [LARGE SCALE GENOMIC DNA]</scope>
    <source>
        <strain evidence="7">chi10</strain>
    </source>
</reference>
<gene>
    <name evidence="6" type="ORF">RQP50_18150</name>
</gene>
<dbReference type="EMBL" id="JAVYAA010000004">
    <property type="protein sequence ID" value="MDT8978150.1"/>
    <property type="molecule type" value="Genomic_DNA"/>
</dbReference>
<evidence type="ECO:0000259" key="4">
    <source>
        <dbReference type="Pfam" id="PF02678"/>
    </source>
</evidence>
<comment type="caution">
    <text evidence="6">The sequence shown here is derived from an EMBL/GenBank/DDBJ whole genome shotgun (WGS) entry which is preliminary data.</text>
</comment>
<dbReference type="InterPro" id="IPR011051">
    <property type="entry name" value="RmlC_Cupin_sf"/>
</dbReference>
<dbReference type="Gene3D" id="2.60.120.10">
    <property type="entry name" value="Jelly Rolls"/>
    <property type="match status" value="2"/>
</dbReference>
<comment type="similarity">
    <text evidence="1 3">Belongs to the pirin family.</text>
</comment>
<dbReference type="Pfam" id="PF02678">
    <property type="entry name" value="Pirin"/>
    <property type="match status" value="1"/>
</dbReference>
<feature type="domain" description="Quercetin 2,3-dioxygenase C-terminal cupin" evidence="5">
    <location>
        <begin position="152"/>
        <end position="238"/>
    </location>
</feature>
<protein>
    <submittedName>
        <fullName evidence="6">Pirin family protein</fullName>
    </submittedName>
</protein>
<feature type="binding site" evidence="2">
    <location>
        <position position="62"/>
    </location>
    <ligand>
        <name>Fe cation</name>
        <dbReference type="ChEBI" id="CHEBI:24875"/>
    </ligand>
</feature>
<organism evidence="6 7">
    <name type="scientific">Paenibacillus suaedae</name>
    <dbReference type="NCBI Taxonomy" id="3077233"/>
    <lineage>
        <taxon>Bacteria</taxon>
        <taxon>Bacillati</taxon>
        <taxon>Bacillota</taxon>
        <taxon>Bacilli</taxon>
        <taxon>Bacillales</taxon>
        <taxon>Paenibacillaceae</taxon>
        <taxon>Paenibacillus</taxon>
    </lineage>
</organism>
<dbReference type="InterPro" id="IPR012093">
    <property type="entry name" value="Pirin"/>
</dbReference>
<dbReference type="Pfam" id="PF17954">
    <property type="entry name" value="Pirin_C_2"/>
    <property type="match status" value="1"/>
</dbReference>
<dbReference type="PANTHER" id="PTHR43212">
    <property type="entry name" value="QUERCETIN 2,3-DIOXYGENASE"/>
    <property type="match status" value="1"/>
</dbReference>
<feature type="binding site" evidence="2">
    <location>
        <position position="108"/>
    </location>
    <ligand>
        <name>Fe cation</name>
        <dbReference type="ChEBI" id="CHEBI:24875"/>
    </ligand>
</feature>
<keyword evidence="2" id="KW-0479">Metal-binding</keyword>
<sequence length="239" mass="27423">MNTTMKRSIQRAGDRYHNNHGWLKTYFSFSFADYYDPENMHFSELRVLNDDHIAPGTGFGLHPHKNMEIVTVVLKGELEHQDSTGNREIIVPGQIQRMSSGTGIYHGEANASSSEPLELLQLWFMPERLGIDPSYETHTYGLESIQNRLLPVVSNHAEELGTAHIHQDMTMYLGQFPEREEVTIELRPNRSLYVFVMEGEVGFEDGEVLHRRDAARIKNADTMKFHFRPGTHVMVIDLP</sequence>
<evidence type="ECO:0000256" key="1">
    <source>
        <dbReference type="ARBA" id="ARBA00008416"/>
    </source>
</evidence>
<dbReference type="RefSeq" id="WP_315746284.1">
    <property type="nucleotide sequence ID" value="NZ_JAVYAA010000004.1"/>
</dbReference>
<dbReference type="PANTHER" id="PTHR43212:SF3">
    <property type="entry name" value="QUERCETIN 2,3-DIOXYGENASE"/>
    <property type="match status" value="1"/>
</dbReference>
<dbReference type="AlphaFoldDB" id="A0AAJ2N602"/>
<evidence type="ECO:0000256" key="2">
    <source>
        <dbReference type="PIRSR" id="PIRSR006232-1"/>
    </source>
</evidence>
<evidence type="ECO:0000313" key="7">
    <source>
        <dbReference type="Proteomes" id="UP001250538"/>
    </source>
</evidence>
<evidence type="ECO:0000313" key="6">
    <source>
        <dbReference type="EMBL" id="MDT8978150.1"/>
    </source>
</evidence>
<dbReference type="InterPro" id="IPR014710">
    <property type="entry name" value="RmlC-like_jellyroll"/>
</dbReference>
<dbReference type="InterPro" id="IPR003829">
    <property type="entry name" value="Pirin_N_dom"/>
</dbReference>
<name>A0AAJ2N602_9BACL</name>
<evidence type="ECO:0000256" key="3">
    <source>
        <dbReference type="RuleBase" id="RU003457"/>
    </source>
</evidence>
<feature type="domain" description="Pirin N-terminal" evidence="4">
    <location>
        <begin position="17"/>
        <end position="123"/>
    </location>
</feature>
<comment type="cofactor">
    <cofactor evidence="2">
        <name>Fe cation</name>
        <dbReference type="ChEBI" id="CHEBI:24875"/>
    </cofactor>
    <text evidence="2">Binds 1 Fe cation per subunit.</text>
</comment>
<proteinExistence type="inferred from homology"/>
<dbReference type="PIRSF" id="PIRSF006232">
    <property type="entry name" value="Pirin"/>
    <property type="match status" value="1"/>
</dbReference>
<feature type="binding site" evidence="2">
    <location>
        <position position="106"/>
    </location>
    <ligand>
        <name>Fe cation</name>
        <dbReference type="ChEBI" id="CHEBI:24875"/>
    </ligand>
</feature>
<dbReference type="SUPFAM" id="SSF51182">
    <property type="entry name" value="RmlC-like cupins"/>
    <property type="match status" value="1"/>
</dbReference>
<keyword evidence="2" id="KW-0408">Iron</keyword>
<dbReference type="CDD" id="cd02910">
    <property type="entry name" value="cupin_Yhhw_N"/>
    <property type="match status" value="1"/>
</dbReference>
<feature type="binding site" evidence="2">
    <location>
        <position position="64"/>
    </location>
    <ligand>
        <name>Fe cation</name>
        <dbReference type="ChEBI" id="CHEBI:24875"/>
    </ligand>
</feature>
<keyword evidence="7" id="KW-1185">Reference proteome</keyword>
<dbReference type="InterPro" id="IPR041602">
    <property type="entry name" value="Quercetinase_C"/>
</dbReference>
<evidence type="ECO:0000259" key="5">
    <source>
        <dbReference type="Pfam" id="PF17954"/>
    </source>
</evidence>